<evidence type="ECO:0000313" key="2">
    <source>
        <dbReference type="Proteomes" id="UP000705867"/>
    </source>
</evidence>
<proteinExistence type="predicted"/>
<organism evidence="1 2">
    <name type="scientific">Candidatus Nitrobium versatile</name>
    <dbReference type="NCBI Taxonomy" id="2884831"/>
    <lineage>
        <taxon>Bacteria</taxon>
        <taxon>Pseudomonadati</taxon>
        <taxon>Nitrospirota</taxon>
        <taxon>Nitrospiria</taxon>
        <taxon>Nitrospirales</taxon>
        <taxon>Nitrospiraceae</taxon>
        <taxon>Candidatus Nitrobium</taxon>
    </lineage>
</organism>
<gene>
    <name evidence="1" type="ORF">K8I29_18735</name>
</gene>
<protein>
    <submittedName>
        <fullName evidence="1">Uncharacterized protein</fullName>
    </submittedName>
</protein>
<name>A0A953M3F4_9BACT</name>
<sequence>MKVKYVGESKSVESVGGKEVKLDKGTVLECMEREFFASAIVRATLDSGDRVKVKRAELQKV</sequence>
<accession>A0A953M3F4</accession>
<reference evidence="1" key="2">
    <citation type="submission" date="2021-08" db="EMBL/GenBank/DDBJ databases">
        <authorList>
            <person name="Dalcin Martins P."/>
        </authorList>
    </citation>
    <scope>NUCLEOTIDE SEQUENCE</scope>
    <source>
        <strain evidence="1">MAG_39</strain>
    </source>
</reference>
<evidence type="ECO:0000313" key="1">
    <source>
        <dbReference type="EMBL" id="MBZ0158236.1"/>
    </source>
</evidence>
<reference evidence="1" key="1">
    <citation type="journal article" date="2021" name="bioRxiv">
        <title>Unraveling nitrogen, sulfur and carbon metabolic pathways and microbial community transcriptional responses to substrate deprivation and toxicity stresses in a bioreactor mimicking anoxic brackish coastal sediment conditions.</title>
        <authorList>
            <person name="Martins P.D."/>
            <person name="Echeveste M.J."/>
            <person name="Arshad A."/>
            <person name="Kurth J."/>
            <person name="Ouboter H."/>
            <person name="Jetten M.S.M."/>
            <person name="Welte C.U."/>
        </authorList>
    </citation>
    <scope>NUCLEOTIDE SEQUENCE</scope>
    <source>
        <strain evidence="1">MAG_39</strain>
    </source>
</reference>
<dbReference type="AlphaFoldDB" id="A0A953M3F4"/>
<dbReference type="Proteomes" id="UP000705867">
    <property type="component" value="Unassembled WGS sequence"/>
</dbReference>
<dbReference type="EMBL" id="JAIOIV010000144">
    <property type="protein sequence ID" value="MBZ0158236.1"/>
    <property type="molecule type" value="Genomic_DNA"/>
</dbReference>
<comment type="caution">
    <text evidence="1">The sequence shown here is derived from an EMBL/GenBank/DDBJ whole genome shotgun (WGS) entry which is preliminary data.</text>
</comment>